<comment type="similarity">
    <text evidence="2">Belongs to the class-V pyridoxal-phosphate-dependent aminotransferase family. NifS/IscS subfamily.</text>
</comment>
<dbReference type="InterPro" id="IPR015422">
    <property type="entry name" value="PyrdxlP-dep_Trfase_small"/>
</dbReference>
<dbReference type="GO" id="GO:0051536">
    <property type="term" value="F:iron-sulfur cluster binding"/>
    <property type="evidence" value="ECO:0007669"/>
    <property type="project" value="UniProtKB-KW"/>
</dbReference>
<organism evidence="9">
    <name type="scientific">bioreactor metagenome</name>
    <dbReference type="NCBI Taxonomy" id="1076179"/>
    <lineage>
        <taxon>unclassified sequences</taxon>
        <taxon>metagenomes</taxon>
        <taxon>ecological metagenomes</taxon>
    </lineage>
</organism>
<dbReference type="InterPro" id="IPR015421">
    <property type="entry name" value="PyrdxlP-dep_Trfase_major"/>
</dbReference>
<evidence type="ECO:0000256" key="6">
    <source>
        <dbReference type="ARBA" id="ARBA00023004"/>
    </source>
</evidence>
<keyword evidence="4" id="KW-0479">Metal-binding</keyword>
<dbReference type="InterPro" id="IPR020578">
    <property type="entry name" value="Aminotrans_V_PyrdxlP_BS"/>
</dbReference>
<dbReference type="Gene3D" id="3.40.640.10">
    <property type="entry name" value="Type I PLP-dependent aspartate aminotransferase-like (Major domain)"/>
    <property type="match status" value="1"/>
</dbReference>
<evidence type="ECO:0000313" key="9">
    <source>
        <dbReference type="EMBL" id="MPM99691.1"/>
    </source>
</evidence>
<keyword evidence="5" id="KW-0663">Pyridoxal phosphate</keyword>
<evidence type="ECO:0000256" key="2">
    <source>
        <dbReference type="ARBA" id="ARBA00006490"/>
    </source>
</evidence>
<feature type="domain" description="Aminotransferase class V" evidence="8">
    <location>
        <begin position="2"/>
        <end position="251"/>
    </location>
</feature>
<keyword evidence="7" id="KW-0411">Iron-sulfur</keyword>
<evidence type="ECO:0000256" key="3">
    <source>
        <dbReference type="ARBA" id="ARBA00012239"/>
    </source>
</evidence>
<evidence type="ECO:0000256" key="1">
    <source>
        <dbReference type="ARBA" id="ARBA00001933"/>
    </source>
</evidence>
<comment type="caution">
    <text evidence="9">The sequence shown here is derived from an EMBL/GenBank/DDBJ whole genome shotgun (WGS) entry which is preliminary data.</text>
</comment>
<dbReference type="InterPro" id="IPR015424">
    <property type="entry name" value="PyrdxlP-dep_Trfase"/>
</dbReference>
<gene>
    <name evidence="9" type="primary">iscS_57</name>
    <name evidence="9" type="ORF">SDC9_146885</name>
</gene>
<dbReference type="AlphaFoldDB" id="A0A645EEJ2"/>
<proteinExistence type="inferred from homology"/>
<dbReference type="PANTHER" id="PTHR11601:SF34">
    <property type="entry name" value="CYSTEINE DESULFURASE"/>
    <property type="match status" value="1"/>
</dbReference>
<protein>
    <recommendedName>
        <fullName evidence="3">cysteine desulfurase</fullName>
        <ecNumber evidence="3">2.8.1.7</ecNumber>
    </recommendedName>
</protein>
<evidence type="ECO:0000259" key="8">
    <source>
        <dbReference type="Pfam" id="PF00266"/>
    </source>
</evidence>
<accession>A0A645EEJ2</accession>
<dbReference type="GO" id="GO:0046872">
    <property type="term" value="F:metal ion binding"/>
    <property type="evidence" value="ECO:0007669"/>
    <property type="project" value="UniProtKB-KW"/>
</dbReference>
<sequence length="270" mass="29210">MGYDVIYLDIKNGGAIDPKELKSLMTPSTVIVSMMHVNNETGAINDVDAAYKQMRAVSQSALMHVDGSQSFLKLPNLPACDMYTLCAHKFHGPKGVGALYVKKGTHFSGGQTGGGQEGGLRSGTHNVPGIMGMDSAIEKYMASQQRYIERMRTCKLRLAGALLSINDTVVNGPDPKDGAPNILNISFLGVRGEVLLHALEERKVYVSTGSACSAKKQGNNRILTAMGITGERAEGAIRFSFSPFNTPSEMDEAAIHVRECVNTLRKFKRK</sequence>
<dbReference type="PROSITE" id="PS00595">
    <property type="entry name" value="AA_TRANSFER_CLASS_5"/>
    <property type="match status" value="1"/>
</dbReference>
<dbReference type="Pfam" id="PF00266">
    <property type="entry name" value="Aminotran_5"/>
    <property type="match status" value="1"/>
</dbReference>
<dbReference type="GO" id="GO:0031071">
    <property type="term" value="F:cysteine desulfurase activity"/>
    <property type="evidence" value="ECO:0007669"/>
    <property type="project" value="UniProtKB-EC"/>
</dbReference>
<evidence type="ECO:0000256" key="7">
    <source>
        <dbReference type="ARBA" id="ARBA00023014"/>
    </source>
</evidence>
<dbReference type="SUPFAM" id="SSF53383">
    <property type="entry name" value="PLP-dependent transferases"/>
    <property type="match status" value="1"/>
</dbReference>
<dbReference type="InterPro" id="IPR000192">
    <property type="entry name" value="Aminotrans_V_dom"/>
</dbReference>
<dbReference type="EMBL" id="VSSQ01045782">
    <property type="protein sequence ID" value="MPM99691.1"/>
    <property type="molecule type" value="Genomic_DNA"/>
</dbReference>
<keyword evidence="6" id="KW-0408">Iron</keyword>
<evidence type="ECO:0000256" key="4">
    <source>
        <dbReference type="ARBA" id="ARBA00022723"/>
    </source>
</evidence>
<name>A0A645EEJ2_9ZZZZ</name>
<dbReference type="Gene3D" id="3.90.1150.10">
    <property type="entry name" value="Aspartate Aminotransferase, domain 1"/>
    <property type="match status" value="1"/>
</dbReference>
<comment type="cofactor">
    <cofactor evidence="1">
        <name>pyridoxal 5'-phosphate</name>
        <dbReference type="ChEBI" id="CHEBI:597326"/>
    </cofactor>
</comment>
<reference evidence="9" key="1">
    <citation type="submission" date="2019-08" db="EMBL/GenBank/DDBJ databases">
        <authorList>
            <person name="Kucharzyk K."/>
            <person name="Murdoch R.W."/>
            <person name="Higgins S."/>
            <person name="Loffler F."/>
        </authorList>
    </citation>
    <scope>NUCLEOTIDE SEQUENCE</scope>
</reference>
<evidence type="ECO:0000256" key="5">
    <source>
        <dbReference type="ARBA" id="ARBA00022898"/>
    </source>
</evidence>
<dbReference type="PANTHER" id="PTHR11601">
    <property type="entry name" value="CYSTEINE DESULFURYLASE FAMILY MEMBER"/>
    <property type="match status" value="1"/>
</dbReference>
<dbReference type="EC" id="2.8.1.7" evidence="3"/>
<keyword evidence="9" id="KW-0808">Transferase</keyword>